<evidence type="ECO:0000259" key="5">
    <source>
        <dbReference type="Pfam" id="PF00205"/>
    </source>
</evidence>
<dbReference type="PANTHER" id="PTHR18968:SF166">
    <property type="entry name" value="2-HYDROXYACYL-COA LYASE 2"/>
    <property type="match status" value="1"/>
</dbReference>
<dbReference type="Gene3D" id="3.40.50.970">
    <property type="match status" value="2"/>
</dbReference>
<dbReference type="Proteomes" id="UP001500622">
    <property type="component" value="Unassembled WGS sequence"/>
</dbReference>
<feature type="domain" description="Thiamine pyrophosphate enzyme TPP-binding" evidence="6">
    <location>
        <begin position="380"/>
        <end position="510"/>
    </location>
</feature>
<gene>
    <name evidence="8" type="ORF">GCM10023169_37150</name>
</gene>
<dbReference type="InterPro" id="IPR012000">
    <property type="entry name" value="Thiamin_PyroP_enz_cen_dom"/>
</dbReference>
<dbReference type="Gene3D" id="3.40.50.1220">
    <property type="entry name" value="TPP-binding domain"/>
    <property type="match status" value="1"/>
</dbReference>
<comment type="cofactor">
    <cofactor evidence="1">
        <name>thiamine diphosphate</name>
        <dbReference type="ChEBI" id="CHEBI:58937"/>
    </cofactor>
</comment>
<evidence type="ECO:0000256" key="2">
    <source>
        <dbReference type="ARBA" id="ARBA00007812"/>
    </source>
</evidence>
<comment type="similarity">
    <text evidence="2 4">Belongs to the TPP enzyme family.</text>
</comment>
<proteinExistence type="inferred from homology"/>
<dbReference type="CDD" id="cd00568">
    <property type="entry name" value="TPP_enzymes"/>
    <property type="match status" value="1"/>
</dbReference>
<keyword evidence="9" id="KW-1185">Reference proteome</keyword>
<dbReference type="InterPro" id="IPR029035">
    <property type="entry name" value="DHS-like_NAD/FAD-binding_dom"/>
</dbReference>
<evidence type="ECO:0000259" key="7">
    <source>
        <dbReference type="Pfam" id="PF02776"/>
    </source>
</evidence>
<dbReference type="Pfam" id="PF02775">
    <property type="entry name" value="TPP_enzyme_C"/>
    <property type="match status" value="1"/>
</dbReference>
<protein>
    <submittedName>
        <fullName evidence="8">Thiamine pyrophosphate-binding protein</fullName>
    </submittedName>
</protein>
<dbReference type="SUPFAM" id="SSF52467">
    <property type="entry name" value="DHS-like NAD/FAD-binding domain"/>
    <property type="match status" value="1"/>
</dbReference>
<evidence type="ECO:0000259" key="6">
    <source>
        <dbReference type="Pfam" id="PF02775"/>
    </source>
</evidence>
<dbReference type="PANTHER" id="PTHR18968">
    <property type="entry name" value="THIAMINE PYROPHOSPHATE ENZYMES"/>
    <property type="match status" value="1"/>
</dbReference>
<dbReference type="InterPro" id="IPR029061">
    <property type="entry name" value="THDP-binding"/>
</dbReference>
<accession>A0ABP8LN04</accession>
<name>A0ABP8LN04_9MICO</name>
<dbReference type="Pfam" id="PF00205">
    <property type="entry name" value="TPP_enzyme_M"/>
    <property type="match status" value="1"/>
</dbReference>
<evidence type="ECO:0000256" key="1">
    <source>
        <dbReference type="ARBA" id="ARBA00001964"/>
    </source>
</evidence>
<organism evidence="8 9">
    <name type="scientific">Georgenia halophila</name>
    <dbReference type="NCBI Taxonomy" id="620889"/>
    <lineage>
        <taxon>Bacteria</taxon>
        <taxon>Bacillati</taxon>
        <taxon>Actinomycetota</taxon>
        <taxon>Actinomycetes</taxon>
        <taxon>Micrococcales</taxon>
        <taxon>Bogoriellaceae</taxon>
        <taxon>Georgenia</taxon>
    </lineage>
</organism>
<dbReference type="InterPro" id="IPR011766">
    <property type="entry name" value="TPP_enzyme_TPP-bd"/>
</dbReference>
<dbReference type="InterPro" id="IPR045229">
    <property type="entry name" value="TPP_enz"/>
</dbReference>
<reference evidence="9" key="1">
    <citation type="journal article" date="2019" name="Int. J. Syst. Evol. Microbiol.">
        <title>The Global Catalogue of Microorganisms (GCM) 10K type strain sequencing project: providing services to taxonomists for standard genome sequencing and annotation.</title>
        <authorList>
            <consortium name="The Broad Institute Genomics Platform"/>
            <consortium name="The Broad Institute Genome Sequencing Center for Infectious Disease"/>
            <person name="Wu L."/>
            <person name="Ma J."/>
        </authorList>
    </citation>
    <scope>NUCLEOTIDE SEQUENCE [LARGE SCALE GENOMIC DNA]</scope>
    <source>
        <strain evidence="9">JCM 17810</strain>
    </source>
</reference>
<dbReference type="SUPFAM" id="SSF52518">
    <property type="entry name" value="Thiamin diphosphate-binding fold (THDP-binding)"/>
    <property type="match status" value="2"/>
</dbReference>
<evidence type="ECO:0000313" key="9">
    <source>
        <dbReference type="Proteomes" id="UP001500622"/>
    </source>
</evidence>
<dbReference type="Pfam" id="PF02776">
    <property type="entry name" value="TPP_enzyme_N"/>
    <property type="match status" value="1"/>
</dbReference>
<evidence type="ECO:0000313" key="8">
    <source>
        <dbReference type="EMBL" id="GAA4431969.1"/>
    </source>
</evidence>
<feature type="domain" description="Thiamine pyrophosphate enzyme N-terminal TPP-binding" evidence="7">
    <location>
        <begin position="1"/>
        <end position="101"/>
    </location>
</feature>
<dbReference type="InterPro" id="IPR012001">
    <property type="entry name" value="Thiamin_PyroP_enz_TPP-bd_dom"/>
</dbReference>
<feature type="domain" description="Thiamine pyrophosphate enzyme central" evidence="5">
    <location>
        <begin position="189"/>
        <end position="315"/>
    </location>
</feature>
<sequence length="545" mass="57504">MRVAEAVGRTLVSLGVGQVFGVVGSGNFWATRAMTDQGARYVAARHEHGATMMADAYSRMTGEVSVVSLHQGCGLTNAMTAITEAAKSRTPIVVVTGDTPPTTKTSNFWIDQESAITALGAEVERVHKGSTAVADTARAFHRAAGERRTVVLNMALDVQEREIDFSPESIPAAVPVAPSGTSEDGAEVVARVLSEARRPLIVGGRGARYAREEIEALAEASGALLATSGVARGLFAGNPWYLDTMGGFSPPDVVDLITDADAVVAFGASLNTWTTRDGTLLAGSRVVQVDVEREAIGRHAKPDHGVLGEAAPVAAAATGRLSARPDEGYRTPEVRDRIVSGVRWQDQPFEDMGTDTTIDPRTATIALDEMLPDNRIVVPDGGNFNGYPAMFFSIPDADGYCLPLAFQSIGLAIGAAVGAAVARRDRIAIAGVGDGGFMMSLTELDTAVRESLPVVIVVYNDAAYGAEVHHFAPETDDLATVTFPETDVAAVARGFGCAAVTVRSVEDLAGVRGWVDGERRAPLVVDLKIPQFPSWMIEHSFSAEK</sequence>
<dbReference type="EMBL" id="BAABGN010000013">
    <property type="protein sequence ID" value="GAA4431969.1"/>
    <property type="molecule type" value="Genomic_DNA"/>
</dbReference>
<comment type="caution">
    <text evidence="8">The sequence shown here is derived from an EMBL/GenBank/DDBJ whole genome shotgun (WGS) entry which is preliminary data.</text>
</comment>
<dbReference type="CDD" id="cd07035">
    <property type="entry name" value="TPP_PYR_POX_like"/>
    <property type="match status" value="1"/>
</dbReference>
<evidence type="ECO:0000256" key="3">
    <source>
        <dbReference type="ARBA" id="ARBA00023052"/>
    </source>
</evidence>
<dbReference type="RefSeq" id="WP_345218301.1">
    <property type="nucleotide sequence ID" value="NZ_BAABGN010000013.1"/>
</dbReference>
<evidence type="ECO:0000256" key="4">
    <source>
        <dbReference type="RuleBase" id="RU362132"/>
    </source>
</evidence>
<keyword evidence="3 4" id="KW-0786">Thiamine pyrophosphate</keyword>